<dbReference type="Proteomes" id="UP001497516">
    <property type="component" value="Chromosome 4"/>
</dbReference>
<sequence>MSAAPEGTRLDPVTFRPINLFRAALWRAEDAIPPLETSLADLRLNPAPYPPKPKLALPAAPPVVLGCPTSGPRSPSSVGSSSPPRAPTVEPKAEPLTPPASRGKQVMLEFPPFPPSKYVCAWRVGLSEDDLLVDRKRQAIEMDLEGLPSGPLAPADKKARRSLDFTAEVDAACKDLDAALGPLKGGELLKGADSQASPTLSDELRGALFGPPSGGFGPGDLLPVEEPADGALGTHPAEIFEGDKPTSADGTVVVTRQEWSPGDQ</sequence>
<feature type="region of interest" description="Disordered" evidence="1">
    <location>
        <begin position="50"/>
        <end position="104"/>
    </location>
</feature>
<reference evidence="2 3" key="1">
    <citation type="submission" date="2024-04" db="EMBL/GenBank/DDBJ databases">
        <authorList>
            <person name="Fracassetti M."/>
        </authorList>
    </citation>
    <scope>NUCLEOTIDE SEQUENCE [LARGE SCALE GENOMIC DNA]</scope>
</reference>
<accession>A0AAV2E756</accession>
<dbReference type="EMBL" id="OZ034817">
    <property type="protein sequence ID" value="CAL1381662.1"/>
    <property type="molecule type" value="Genomic_DNA"/>
</dbReference>
<organism evidence="2 3">
    <name type="scientific">Linum trigynum</name>
    <dbReference type="NCBI Taxonomy" id="586398"/>
    <lineage>
        <taxon>Eukaryota</taxon>
        <taxon>Viridiplantae</taxon>
        <taxon>Streptophyta</taxon>
        <taxon>Embryophyta</taxon>
        <taxon>Tracheophyta</taxon>
        <taxon>Spermatophyta</taxon>
        <taxon>Magnoliopsida</taxon>
        <taxon>eudicotyledons</taxon>
        <taxon>Gunneridae</taxon>
        <taxon>Pentapetalae</taxon>
        <taxon>rosids</taxon>
        <taxon>fabids</taxon>
        <taxon>Malpighiales</taxon>
        <taxon>Linaceae</taxon>
        <taxon>Linum</taxon>
    </lineage>
</organism>
<evidence type="ECO:0000313" key="2">
    <source>
        <dbReference type="EMBL" id="CAL1381662.1"/>
    </source>
</evidence>
<keyword evidence="3" id="KW-1185">Reference proteome</keyword>
<evidence type="ECO:0000256" key="1">
    <source>
        <dbReference type="SAM" id="MobiDB-lite"/>
    </source>
</evidence>
<feature type="region of interest" description="Disordered" evidence="1">
    <location>
        <begin position="188"/>
        <end position="250"/>
    </location>
</feature>
<protein>
    <submittedName>
        <fullName evidence="2">Uncharacterized protein</fullName>
    </submittedName>
</protein>
<gene>
    <name evidence="2" type="ORF">LTRI10_LOCUS23030</name>
</gene>
<feature type="compositionally biased region" description="Low complexity" evidence="1">
    <location>
        <begin position="68"/>
        <end position="83"/>
    </location>
</feature>
<name>A0AAV2E756_9ROSI</name>
<evidence type="ECO:0000313" key="3">
    <source>
        <dbReference type="Proteomes" id="UP001497516"/>
    </source>
</evidence>
<proteinExistence type="predicted"/>
<dbReference type="AlphaFoldDB" id="A0AAV2E756"/>